<feature type="non-terminal residue" evidence="1">
    <location>
        <position position="97"/>
    </location>
</feature>
<proteinExistence type="predicted"/>
<evidence type="ECO:0000313" key="1">
    <source>
        <dbReference type="EMBL" id="EKD44800.1"/>
    </source>
</evidence>
<protein>
    <submittedName>
        <fullName evidence="1">Uncharacterized protein</fullName>
    </submittedName>
</protein>
<dbReference type="AlphaFoldDB" id="K1YPC3"/>
<accession>K1YPC3</accession>
<organism evidence="1">
    <name type="scientific">uncultured bacterium</name>
    <name type="common">gcode 4</name>
    <dbReference type="NCBI Taxonomy" id="1234023"/>
    <lineage>
        <taxon>Bacteria</taxon>
        <taxon>environmental samples</taxon>
    </lineage>
</organism>
<name>K1YPC3_9BACT</name>
<reference evidence="1" key="1">
    <citation type="journal article" date="2012" name="Science">
        <title>Fermentation, hydrogen, and sulfur metabolism in multiple uncultivated bacterial phyla.</title>
        <authorList>
            <person name="Wrighton K.C."/>
            <person name="Thomas B.C."/>
            <person name="Sharon I."/>
            <person name="Miller C.S."/>
            <person name="Castelle C.J."/>
            <person name="VerBerkmoes N.C."/>
            <person name="Wilkins M.J."/>
            <person name="Hettich R.L."/>
            <person name="Lipton M.S."/>
            <person name="Williams K.H."/>
            <person name="Long P.E."/>
            <person name="Banfield J.F."/>
        </authorList>
    </citation>
    <scope>NUCLEOTIDE SEQUENCE [LARGE SCALE GENOMIC DNA]</scope>
</reference>
<comment type="caution">
    <text evidence="1">The sequence shown here is derived from an EMBL/GenBank/DDBJ whole genome shotgun (WGS) entry which is preliminary data.</text>
</comment>
<gene>
    <name evidence="1" type="ORF">ACD_71C00001G0001</name>
</gene>
<dbReference type="EMBL" id="AMFJ01028732">
    <property type="protein sequence ID" value="EKD44800.1"/>
    <property type="molecule type" value="Genomic_DNA"/>
</dbReference>
<sequence length="97" mass="11868">MIKVIVHFVPEGMNIVFLLKYLKWKNSVGWNISHYLKDKNFQINYYEYQLIGKLHPMIFEKYTFSFHSHGNEYCHYFSQETFVDSLLRFSSIYAFHR</sequence>